<keyword evidence="2" id="KW-0472">Membrane</keyword>
<evidence type="ECO:0000313" key="3">
    <source>
        <dbReference type="EMBL" id="KAG0691188.1"/>
    </source>
</evidence>
<dbReference type="EMBL" id="PUHW01000006">
    <property type="protein sequence ID" value="KAG0691188.1"/>
    <property type="molecule type" value="Genomic_DNA"/>
</dbReference>
<proteinExistence type="predicted"/>
<dbReference type="InterPro" id="IPR050587">
    <property type="entry name" value="GNT1/Glycosyltrans_8"/>
</dbReference>
<dbReference type="OrthoDB" id="2014201at2759"/>
<feature type="transmembrane region" description="Helical" evidence="2">
    <location>
        <begin position="17"/>
        <end position="34"/>
    </location>
</feature>
<dbReference type="PANTHER" id="PTHR11183">
    <property type="entry name" value="GLYCOGENIN SUBFAMILY MEMBER"/>
    <property type="match status" value="1"/>
</dbReference>
<dbReference type="InterPro" id="IPR029044">
    <property type="entry name" value="Nucleotide-diphossugar_trans"/>
</dbReference>
<keyword evidence="2" id="KW-1133">Transmembrane helix</keyword>
<dbReference type="AlphaFoldDB" id="A0A9P7BII7"/>
<comment type="caution">
    <text evidence="3">The sequence shown here is derived from an EMBL/GenBank/DDBJ whole genome shotgun (WGS) entry which is preliminary data.</text>
</comment>
<accession>A0A9P7BII7</accession>
<evidence type="ECO:0000256" key="1">
    <source>
        <dbReference type="SAM" id="MobiDB-lite"/>
    </source>
</evidence>
<feature type="region of interest" description="Disordered" evidence="1">
    <location>
        <begin position="63"/>
        <end position="86"/>
    </location>
</feature>
<gene>
    <name evidence="3" type="ORF">C6P40_004439</name>
</gene>
<reference evidence="3" key="1">
    <citation type="submission" date="2020-11" db="EMBL/GenBank/DDBJ databases">
        <title>Kefir isolates.</title>
        <authorList>
            <person name="Marcisauskas S."/>
            <person name="Kim Y."/>
            <person name="Blasche S."/>
        </authorList>
    </citation>
    <scope>NUCLEOTIDE SEQUENCE</scope>
    <source>
        <strain evidence="3">Olga-1</strain>
    </source>
</reference>
<dbReference type="Proteomes" id="UP000697127">
    <property type="component" value="Unassembled WGS sequence"/>
</dbReference>
<dbReference type="Gene3D" id="3.90.550.10">
    <property type="entry name" value="Spore Coat Polysaccharide Biosynthesis Protein SpsA, Chain A"/>
    <property type="match status" value="1"/>
</dbReference>
<evidence type="ECO:0000256" key="2">
    <source>
        <dbReference type="SAM" id="Phobius"/>
    </source>
</evidence>
<organism evidence="3 4">
    <name type="scientific">Pichia californica</name>
    <dbReference type="NCBI Taxonomy" id="460514"/>
    <lineage>
        <taxon>Eukaryota</taxon>
        <taxon>Fungi</taxon>
        <taxon>Dikarya</taxon>
        <taxon>Ascomycota</taxon>
        <taxon>Saccharomycotina</taxon>
        <taxon>Pichiomycetes</taxon>
        <taxon>Pichiales</taxon>
        <taxon>Pichiaceae</taxon>
        <taxon>Pichia</taxon>
    </lineage>
</organism>
<dbReference type="SUPFAM" id="SSF53448">
    <property type="entry name" value="Nucleotide-diphospho-sugar transferases"/>
    <property type="match status" value="1"/>
</dbReference>
<keyword evidence="4" id="KW-1185">Reference proteome</keyword>
<protein>
    <recommendedName>
        <fullName evidence="5">Glycosyltransferase family 8 protein</fullName>
    </recommendedName>
</protein>
<evidence type="ECO:0008006" key="5">
    <source>
        <dbReference type="Google" id="ProtNLM"/>
    </source>
</evidence>
<evidence type="ECO:0000313" key="4">
    <source>
        <dbReference type="Proteomes" id="UP000697127"/>
    </source>
</evidence>
<sequence>MASILPNLAITRKFKKFLPALAILTFIYFLIWRSKPKSSLIYMPSHENSISVNSTNYDLEINNNINNKNNNDNNRNNNNNSENNDNNGFSLGFFTDNDSKDADFDIKSIKYIPHESIMQTFKSIKIESPNSIDWDKFAYVFYATSPSKLYPVLVNIRELRKFKTKAKIHLIHSFDLNEKLDDKADDIKFHKIVNLLQNKYNVIMAKYDTIKSKYDTDSNYWADSFTKLWAFSLVEYDRIIYLDSDAIIRKNMDELFFLPPTLLAAPLNYINHPELKKPKIIKSVEQLKIEDLPPSPLEYSLSIQDLFKTYIENELHFDKQFYFKLYNSFPTMELAMDSYLNLSLGSYIMVIMPDEKVFKWILKNVDEKKAEEYDMEIINKIWKMSDIVDHNYIKRYLQPNHDLSSFKNSWLKPSTIPILSIIPHAPYGLLSGEFKSTLLEHRAYLTNANDFGYLTQSEPLLSLQRSIKGGINYKDIEDAVESYPEVPYWDWAWRFDFEGKTIEVKELEEDLNIEKMLKFNNKNGNKNDKNINKDSKKEDSEKIALDEEYAVETAELKLTEDEIKEELNINTDKLDKKLGNIKKRAGDNIDNDVRIHYSDENEEEEAIGSGMGVAKFGWDSKQILDDAVYIHWSDWPLGKPWEFEHNAATNLKNRKSDEDSLWLFEKVADESLLKCKLEIKDLVSTLNIPKDSKEGQLLDKERKFAMRMCDESIESWKGIYREYWNNMLDVMKDIYA</sequence>
<name>A0A9P7BII7_9ASCO</name>
<keyword evidence="2" id="KW-0812">Transmembrane</keyword>